<protein>
    <submittedName>
        <fullName evidence="1">Uncharacterized protein</fullName>
    </submittedName>
</protein>
<reference evidence="1 2" key="1">
    <citation type="journal article" date="2019" name="Commun. Biol.">
        <title>The bagworm genome reveals a unique fibroin gene that provides high tensile strength.</title>
        <authorList>
            <person name="Kono N."/>
            <person name="Nakamura H."/>
            <person name="Ohtoshi R."/>
            <person name="Tomita M."/>
            <person name="Numata K."/>
            <person name="Arakawa K."/>
        </authorList>
    </citation>
    <scope>NUCLEOTIDE SEQUENCE [LARGE SCALE GENOMIC DNA]</scope>
</reference>
<comment type="caution">
    <text evidence="1">The sequence shown here is derived from an EMBL/GenBank/DDBJ whole genome shotgun (WGS) entry which is preliminary data.</text>
</comment>
<dbReference type="Proteomes" id="UP000299102">
    <property type="component" value="Unassembled WGS sequence"/>
</dbReference>
<evidence type="ECO:0000313" key="1">
    <source>
        <dbReference type="EMBL" id="GBP29640.1"/>
    </source>
</evidence>
<sequence length="99" mass="11611">MVKTIPYHQRIYGGCGGRHGPDGRLTLSRVFCKLIAGCGWRERVRTRLYLTLTIGRWKSKRFYSQNWRCSGCELMTIRTIDAGDPDRYSHPNVRRGMYR</sequence>
<accession>A0A4C1UTU3</accession>
<dbReference type="EMBL" id="BGZK01000222">
    <property type="protein sequence ID" value="GBP29640.1"/>
    <property type="molecule type" value="Genomic_DNA"/>
</dbReference>
<organism evidence="1 2">
    <name type="scientific">Eumeta variegata</name>
    <name type="common">Bagworm moth</name>
    <name type="synonym">Eumeta japonica</name>
    <dbReference type="NCBI Taxonomy" id="151549"/>
    <lineage>
        <taxon>Eukaryota</taxon>
        <taxon>Metazoa</taxon>
        <taxon>Ecdysozoa</taxon>
        <taxon>Arthropoda</taxon>
        <taxon>Hexapoda</taxon>
        <taxon>Insecta</taxon>
        <taxon>Pterygota</taxon>
        <taxon>Neoptera</taxon>
        <taxon>Endopterygota</taxon>
        <taxon>Lepidoptera</taxon>
        <taxon>Glossata</taxon>
        <taxon>Ditrysia</taxon>
        <taxon>Tineoidea</taxon>
        <taxon>Psychidae</taxon>
        <taxon>Oiketicinae</taxon>
        <taxon>Eumeta</taxon>
    </lineage>
</organism>
<keyword evidence="2" id="KW-1185">Reference proteome</keyword>
<evidence type="ECO:0000313" key="2">
    <source>
        <dbReference type="Proteomes" id="UP000299102"/>
    </source>
</evidence>
<gene>
    <name evidence="1" type="ORF">EVAR_79189_1</name>
</gene>
<dbReference type="AlphaFoldDB" id="A0A4C1UTU3"/>
<name>A0A4C1UTU3_EUMVA</name>
<proteinExistence type="predicted"/>